<comment type="caution">
    <text evidence="6">The sequence shown here is derived from an EMBL/GenBank/DDBJ whole genome shotgun (WGS) entry which is preliminary data.</text>
</comment>
<evidence type="ECO:0008006" key="8">
    <source>
        <dbReference type="Google" id="ProtNLM"/>
    </source>
</evidence>
<dbReference type="InterPro" id="IPR029063">
    <property type="entry name" value="SAM-dependent_MTases_sf"/>
</dbReference>
<evidence type="ECO:0000256" key="2">
    <source>
        <dbReference type="ARBA" id="ARBA00022679"/>
    </source>
</evidence>
<sequence length="487" mass="53243">MTVPTPISTGTANTSIPRLLELATTIVHQTALLTAHLETNSLPEPNFTPDAPYPAETPKFLSIHRTLSAALDTLQYLVDGPHRTLRTLLCRANDLAAFQVAFDFGFFTLIPRDGEMALEEIVARTGVDVDRAGRCLRMMATHRVFVEKSPGVFAHTAASWVLGGDEDARCAGHYMLDEMWKAATRTSECLKIEASARPTPTTDATACTTDGGTQATPFSVHFGVPMFTYYAQKPEYAARFAKAMAGATKVDRQITELCNEFPWDTLEGTVVDVGGGSGHVSMELAKVLPPLAMSHRTKRLIKLLQKYPKLNFIIQDASLDMLAQGRAILSTTSSSTTTGDTSSLSSRITFTQHDFLTPQPVRNAAAFIIRQCTHNWSDADVVRIFQSLVPGLEGSVAATPLLINDTILPEAGAVSAYEERALRQMDMLMMVGLGAKQRSRREFVELLKRADERFVVKRVRAEGSMGLLEVVLRTAGETDDEMSSKGI</sequence>
<dbReference type="PROSITE" id="PS51683">
    <property type="entry name" value="SAM_OMT_II"/>
    <property type="match status" value="1"/>
</dbReference>
<evidence type="ECO:0000259" key="4">
    <source>
        <dbReference type="Pfam" id="PF00891"/>
    </source>
</evidence>
<keyword evidence="1" id="KW-0489">Methyltransferase</keyword>
<dbReference type="PANTHER" id="PTHR43712:SF12">
    <property type="entry name" value="STERIGMATOCYSTIN 8-O-METHYLTRANSFERASE"/>
    <property type="match status" value="1"/>
</dbReference>
<keyword evidence="2" id="KW-0808">Transferase</keyword>
<gene>
    <name evidence="6" type="ORF">BJX66DRAFT_335000</name>
</gene>
<dbReference type="InterPro" id="IPR036390">
    <property type="entry name" value="WH_DNA-bd_sf"/>
</dbReference>
<dbReference type="Proteomes" id="UP001610563">
    <property type="component" value="Unassembled WGS sequence"/>
</dbReference>
<dbReference type="Pfam" id="PF00891">
    <property type="entry name" value="Methyltransf_2"/>
    <property type="match status" value="2"/>
</dbReference>
<reference evidence="6 7" key="1">
    <citation type="submission" date="2024-07" db="EMBL/GenBank/DDBJ databases">
        <title>Section-level genome sequencing and comparative genomics of Aspergillus sections Usti and Cavernicolus.</title>
        <authorList>
            <consortium name="Lawrence Berkeley National Laboratory"/>
            <person name="Nybo J.L."/>
            <person name="Vesth T.C."/>
            <person name="Theobald S."/>
            <person name="Frisvad J.C."/>
            <person name="Larsen T.O."/>
            <person name="Kjaerboelling I."/>
            <person name="Rothschild-Mancinelli K."/>
            <person name="Lyhne E.K."/>
            <person name="Kogle M.E."/>
            <person name="Barry K."/>
            <person name="Clum A."/>
            <person name="Na H."/>
            <person name="Ledsgaard L."/>
            <person name="Lin J."/>
            <person name="Lipzen A."/>
            <person name="Kuo A."/>
            <person name="Riley R."/>
            <person name="Mondo S."/>
            <person name="Labutti K."/>
            <person name="Haridas S."/>
            <person name="Pangalinan J."/>
            <person name="Salamov A.A."/>
            <person name="Simmons B.A."/>
            <person name="Magnuson J.K."/>
            <person name="Chen J."/>
            <person name="Drula E."/>
            <person name="Henrissat B."/>
            <person name="Wiebenga A."/>
            <person name="Lubbers R.J."/>
            <person name="Gomes A.C."/>
            <person name="Makela M.R."/>
            <person name="Stajich J."/>
            <person name="Grigoriev I.V."/>
            <person name="Mortensen U.H."/>
            <person name="De Vries R.P."/>
            <person name="Baker S.E."/>
            <person name="Andersen M.R."/>
        </authorList>
    </citation>
    <scope>NUCLEOTIDE SEQUENCE [LARGE SCALE GENOMIC DNA]</scope>
    <source>
        <strain evidence="6 7">CBS 209.92</strain>
    </source>
</reference>
<evidence type="ECO:0000313" key="7">
    <source>
        <dbReference type="Proteomes" id="UP001610563"/>
    </source>
</evidence>
<name>A0ABR4GEB7_9EURO</name>
<dbReference type="InterPro" id="IPR036388">
    <property type="entry name" value="WH-like_DNA-bd_sf"/>
</dbReference>
<accession>A0ABR4GEB7</accession>
<feature type="domain" description="O-methyltransferase C-terminal" evidence="4">
    <location>
        <begin position="343"/>
        <end position="450"/>
    </location>
</feature>
<dbReference type="Pfam" id="PF08100">
    <property type="entry name" value="Dimerisation"/>
    <property type="match status" value="1"/>
</dbReference>
<dbReference type="Gene3D" id="1.10.10.10">
    <property type="entry name" value="Winged helix-like DNA-binding domain superfamily/Winged helix DNA-binding domain"/>
    <property type="match status" value="1"/>
</dbReference>
<dbReference type="InterPro" id="IPR016461">
    <property type="entry name" value="COMT-like"/>
</dbReference>
<keyword evidence="7" id="KW-1185">Reference proteome</keyword>
<feature type="domain" description="O-methyltransferase C-terminal" evidence="4">
    <location>
        <begin position="210"/>
        <end position="291"/>
    </location>
</feature>
<dbReference type="SUPFAM" id="SSF53335">
    <property type="entry name" value="S-adenosyl-L-methionine-dependent methyltransferases"/>
    <property type="match status" value="1"/>
</dbReference>
<dbReference type="Gene3D" id="3.40.50.150">
    <property type="entry name" value="Vaccinia Virus protein VP39"/>
    <property type="match status" value="1"/>
</dbReference>
<keyword evidence="3" id="KW-0949">S-adenosyl-L-methionine</keyword>
<dbReference type="InterPro" id="IPR012967">
    <property type="entry name" value="COMT_dimerisation"/>
</dbReference>
<proteinExistence type="predicted"/>
<dbReference type="SUPFAM" id="SSF46785">
    <property type="entry name" value="Winged helix' DNA-binding domain"/>
    <property type="match status" value="1"/>
</dbReference>
<organism evidence="6 7">
    <name type="scientific">Aspergillus keveii</name>
    <dbReference type="NCBI Taxonomy" id="714993"/>
    <lineage>
        <taxon>Eukaryota</taxon>
        <taxon>Fungi</taxon>
        <taxon>Dikarya</taxon>
        <taxon>Ascomycota</taxon>
        <taxon>Pezizomycotina</taxon>
        <taxon>Eurotiomycetes</taxon>
        <taxon>Eurotiomycetidae</taxon>
        <taxon>Eurotiales</taxon>
        <taxon>Aspergillaceae</taxon>
        <taxon>Aspergillus</taxon>
        <taxon>Aspergillus subgen. Nidulantes</taxon>
    </lineage>
</organism>
<protein>
    <recommendedName>
        <fullName evidence="8">O-methyltransferase</fullName>
    </recommendedName>
</protein>
<evidence type="ECO:0000313" key="6">
    <source>
        <dbReference type="EMBL" id="KAL2797383.1"/>
    </source>
</evidence>
<evidence type="ECO:0000256" key="1">
    <source>
        <dbReference type="ARBA" id="ARBA00022603"/>
    </source>
</evidence>
<feature type="domain" description="O-methyltransferase dimerisation" evidence="5">
    <location>
        <begin position="96"/>
        <end position="162"/>
    </location>
</feature>
<evidence type="ECO:0000256" key="3">
    <source>
        <dbReference type="ARBA" id="ARBA00022691"/>
    </source>
</evidence>
<dbReference type="PANTHER" id="PTHR43712">
    <property type="entry name" value="PUTATIVE (AFU_ORTHOLOGUE AFUA_4G14580)-RELATED"/>
    <property type="match status" value="1"/>
</dbReference>
<dbReference type="InterPro" id="IPR001077">
    <property type="entry name" value="COMT_C"/>
</dbReference>
<dbReference type="EMBL" id="JBFTWV010000019">
    <property type="protein sequence ID" value="KAL2797383.1"/>
    <property type="molecule type" value="Genomic_DNA"/>
</dbReference>
<evidence type="ECO:0000259" key="5">
    <source>
        <dbReference type="Pfam" id="PF08100"/>
    </source>
</evidence>